<evidence type="ECO:0008006" key="3">
    <source>
        <dbReference type="Google" id="ProtNLM"/>
    </source>
</evidence>
<dbReference type="Proteomes" id="UP000464214">
    <property type="component" value="Chromosome"/>
</dbReference>
<reference evidence="1 2" key="1">
    <citation type="submission" date="2020-01" db="EMBL/GenBank/DDBJ databases">
        <authorList>
            <person name="Kim M."/>
        </authorList>
    </citation>
    <scope>NUCLEOTIDE SEQUENCE [LARGE SCALE GENOMIC DNA]</scope>
    <source>
        <strain evidence="1 2">BT10</strain>
    </source>
</reference>
<dbReference type="AlphaFoldDB" id="A0A6P1P295"/>
<dbReference type="KEGG" id="nib:GU926_14180"/>
<dbReference type="RefSeq" id="WP_160693013.1">
    <property type="nucleotide sequence ID" value="NZ_CP047897.1"/>
</dbReference>
<protein>
    <recommendedName>
        <fullName evidence="3">DUF4430 domain-containing protein</fullName>
    </recommendedName>
</protein>
<proteinExistence type="predicted"/>
<sequence length="118" mass="13379">MAQASQPEKELTVTLNGKPINFEEKYSIDQLRGKLDFTIKDANLVKVTIYLIRGALPFNIYTINGPDDYKDFQFAEWLKGNKGKAKEGKGFQHAKRGDRVLFEYVWDGGASAVNLHLK</sequence>
<keyword evidence="2" id="KW-1185">Reference proteome</keyword>
<evidence type="ECO:0000313" key="2">
    <source>
        <dbReference type="Proteomes" id="UP000464214"/>
    </source>
</evidence>
<name>A0A6P1P295_9BACT</name>
<dbReference type="EMBL" id="CP047897">
    <property type="protein sequence ID" value="QHL88518.1"/>
    <property type="molecule type" value="Genomic_DNA"/>
</dbReference>
<organism evidence="1 2">
    <name type="scientific">Nibribacter ruber</name>
    <dbReference type="NCBI Taxonomy" id="2698458"/>
    <lineage>
        <taxon>Bacteria</taxon>
        <taxon>Pseudomonadati</taxon>
        <taxon>Bacteroidota</taxon>
        <taxon>Cytophagia</taxon>
        <taxon>Cytophagales</taxon>
        <taxon>Hymenobacteraceae</taxon>
        <taxon>Nibribacter</taxon>
    </lineage>
</organism>
<gene>
    <name evidence="1" type="ORF">GU926_14180</name>
</gene>
<accession>A0A6P1P295</accession>
<evidence type="ECO:0000313" key="1">
    <source>
        <dbReference type="EMBL" id="QHL88518.1"/>
    </source>
</evidence>